<evidence type="ECO:0000256" key="4">
    <source>
        <dbReference type="ARBA" id="ARBA00022827"/>
    </source>
</evidence>
<evidence type="ECO:0000313" key="9">
    <source>
        <dbReference type="Proteomes" id="UP001221142"/>
    </source>
</evidence>
<evidence type="ECO:0000256" key="6">
    <source>
        <dbReference type="SAM" id="SignalP"/>
    </source>
</evidence>
<evidence type="ECO:0000256" key="1">
    <source>
        <dbReference type="ARBA" id="ARBA00001974"/>
    </source>
</evidence>
<dbReference type="Pfam" id="PF08031">
    <property type="entry name" value="BBE"/>
    <property type="match status" value="1"/>
</dbReference>
<dbReference type="InterPro" id="IPR012951">
    <property type="entry name" value="BBE"/>
</dbReference>
<sequence>MFNTVLLLSFLLLAVSGSSPRPEIQPRRCKCTSNDACWPSPAQWNELSRTLSHPVFDVLPIGYHCHEPHYNAALCAVVQENSANSIWRSDQPGAEQSDNWEFTAGSRCGITANRTTPCGQGRVPAVGVNATTELDVQRALRFAYERNLKVHVKNTGHDFLGRGLGPGSLMIWTHHFRYQRFDAQFRYATGQWANFPVVTVGPGLQWVDTYAFAAEHNVVVAGGIGPLGSVGSGGGWPLGGGHNILSSHLGLGADNVVEIDLVLPDGRLVTANPHINTDLFWAARGGGGPNFGIATRIVYQAHPITPLYASFFEALTNGTTAYIALLDLFHTSLPALADAGWCGYYPFQSPSYFALMYLLPNGNTTYGNATLGTFIHAASKIPGVYIRTDVTTTYPNYQSWFVANILDPVHVIGFNYTAGAAAGLGVETASWLLPRSLFTNKSSAHSMSEAIAAMPAGIGQHVGGGVVSSKSTDFNALHPTWRKTLVDISTAGEWTDAFNATAIQAVRQGITDQMAPFRALTPGNEGGQYLNEPDLLVPDYTRANWGTHYERLLEIKRMYDPTNQLLVVQGVGATDWDDEQICPIY</sequence>
<dbReference type="Gene3D" id="3.40.462.20">
    <property type="match status" value="1"/>
</dbReference>
<protein>
    <recommendedName>
        <fullName evidence="7">FAD-binding PCMH-type domain-containing protein</fullName>
    </recommendedName>
</protein>
<keyword evidence="3" id="KW-0285">Flavoprotein</keyword>
<comment type="caution">
    <text evidence="8">The sequence shown here is derived from an EMBL/GenBank/DDBJ whole genome shotgun (WGS) entry which is preliminary data.</text>
</comment>
<proteinExistence type="inferred from homology"/>
<keyword evidence="6" id="KW-0732">Signal</keyword>
<dbReference type="PANTHER" id="PTHR42973:SF39">
    <property type="entry name" value="FAD-BINDING PCMH-TYPE DOMAIN-CONTAINING PROTEIN"/>
    <property type="match status" value="1"/>
</dbReference>
<keyword evidence="9" id="KW-1185">Reference proteome</keyword>
<keyword evidence="5" id="KW-0560">Oxidoreductase</keyword>
<dbReference type="Pfam" id="PF01565">
    <property type="entry name" value="FAD_binding_4"/>
    <property type="match status" value="1"/>
</dbReference>
<dbReference type="InterPro" id="IPR016166">
    <property type="entry name" value="FAD-bd_PCMH"/>
</dbReference>
<dbReference type="PANTHER" id="PTHR42973">
    <property type="entry name" value="BINDING OXIDOREDUCTASE, PUTATIVE (AFU_ORTHOLOGUE AFUA_1G17690)-RELATED"/>
    <property type="match status" value="1"/>
</dbReference>
<feature type="chain" id="PRO_5042262877" description="FAD-binding PCMH-type domain-containing protein" evidence="6">
    <location>
        <begin position="18"/>
        <end position="585"/>
    </location>
</feature>
<dbReference type="InterPro" id="IPR050416">
    <property type="entry name" value="FAD-linked_Oxidoreductase"/>
</dbReference>
<dbReference type="AlphaFoldDB" id="A0AAD7BHC0"/>
<evidence type="ECO:0000256" key="5">
    <source>
        <dbReference type="ARBA" id="ARBA00023002"/>
    </source>
</evidence>
<name>A0AAD7BHC0_9AGAR</name>
<gene>
    <name evidence="8" type="ORF">FB45DRAFT_1062200</name>
</gene>
<dbReference type="Gene3D" id="3.30.465.10">
    <property type="match status" value="2"/>
</dbReference>
<accession>A0AAD7BHC0</accession>
<feature type="domain" description="FAD-binding PCMH-type" evidence="7">
    <location>
        <begin position="120"/>
        <end position="304"/>
    </location>
</feature>
<dbReference type="PROSITE" id="PS51387">
    <property type="entry name" value="FAD_PCMH"/>
    <property type="match status" value="1"/>
</dbReference>
<dbReference type="SUPFAM" id="SSF56176">
    <property type="entry name" value="FAD-binding/transporter-associated domain-like"/>
    <property type="match status" value="1"/>
</dbReference>
<dbReference type="EMBL" id="JARKIF010000016">
    <property type="protein sequence ID" value="KAJ7621175.1"/>
    <property type="molecule type" value="Genomic_DNA"/>
</dbReference>
<comment type="cofactor">
    <cofactor evidence="1">
        <name>FAD</name>
        <dbReference type="ChEBI" id="CHEBI:57692"/>
    </cofactor>
</comment>
<evidence type="ECO:0000256" key="2">
    <source>
        <dbReference type="ARBA" id="ARBA00005466"/>
    </source>
</evidence>
<reference evidence="8" key="1">
    <citation type="submission" date="2023-03" db="EMBL/GenBank/DDBJ databases">
        <title>Massive genome expansion in bonnet fungi (Mycena s.s.) driven by repeated elements and novel gene families across ecological guilds.</title>
        <authorList>
            <consortium name="Lawrence Berkeley National Laboratory"/>
            <person name="Harder C.B."/>
            <person name="Miyauchi S."/>
            <person name="Viragh M."/>
            <person name="Kuo A."/>
            <person name="Thoen E."/>
            <person name="Andreopoulos B."/>
            <person name="Lu D."/>
            <person name="Skrede I."/>
            <person name="Drula E."/>
            <person name="Henrissat B."/>
            <person name="Morin E."/>
            <person name="Kohler A."/>
            <person name="Barry K."/>
            <person name="LaButti K."/>
            <person name="Morin E."/>
            <person name="Salamov A."/>
            <person name="Lipzen A."/>
            <person name="Mereny Z."/>
            <person name="Hegedus B."/>
            <person name="Baldrian P."/>
            <person name="Stursova M."/>
            <person name="Weitz H."/>
            <person name="Taylor A."/>
            <person name="Grigoriev I.V."/>
            <person name="Nagy L.G."/>
            <person name="Martin F."/>
            <person name="Kauserud H."/>
        </authorList>
    </citation>
    <scope>NUCLEOTIDE SEQUENCE</scope>
    <source>
        <strain evidence="8">9284</strain>
    </source>
</reference>
<dbReference type="GO" id="GO:0016491">
    <property type="term" value="F:oxidoreductase activity"/>
    <property type="evidence" value="ECO:0007669"/>
    <property type="project" value="UniProtKB-KW"/>
</dbReference>
<organism evidence="8 9">
    <name type="scientific">Roridomyces roridus</name>
    <dbReference type="NCBI Taxonomy" id="1738132"/>
    <lineage>
        <taxon>Eukaryota</taxon>
        <taxon>Fungi</taxon>
        <taxon>Dikarya</taxon>
        <taxon>Basidiomycota</taxon>
        <taxon>Agaricomycotina</taxon>
        <taxon>Agaricomycetes</taxon>
        <taxon>Agaricomycetidae</taxon>
        <taxon>Agaricales</taxon>
        <taxon>Marasmiineae</taxon>
        <taxon>Mycenaceae</taxon>
        <taxon>Roridomyces</taxon>
    </lineage>
</organism>
<dbReference type="GO" id="GO:0071949">
    <property type="term" value="F:FAD binding"/>
    <property type="evidence" value="ECO:0007669"/>
    <property type="project" value="InterPro"/>
</dbReference>
<evidence type="ECO:0000259" key="7">
    <source>
        <dbReference type="PROSITE" id="PS51387"/>
    </source>
</evidence>
<dbReference type="Proteomes" id="UP001221142">
    <property type="component" value="Unassembled WGS sequence"/>
</dbReference>
<dbReference type="InterPro" id="IPR016169">
    <property type="entry name" value="FAD-bd_PCMH_sub2"/>
</dbReference>
<feature type="signal peptide" evidence="6">
    <location>
        <begin position="1"/>
        <end position="17"/>
    </location>
</feature>
<dbReference type="InterPro" id="IPR036318">
    <property type="entry name" value="FAD-bd_PCMH-like_sf"/>
</dbReference>
<comment type="similarity">
    <text evidence="2">Belongs to the oxygen-dependent FAD-linked oxidoreductase family.</text>
</comment>
<keyword evidence="4" id="KW-0274">FAD</keyword>
<evidence type="ECO:0000256" key="3">
    <source>
        <dbReference type="ARBA" id="ARBA00022630"/>
    </source>
</evidence>
<dbReference type="InterPro" id="IPR006094">
    <property type="entry name" value="Oxid_FAD_bind_N"/>
</dbReference>
<evidence type="ECO:0000313" key="8">
    <source>
        <dbReference type="EMBL" id="KAJ7621175.1"/>
    </source>
</evidence>